<organism evidence="1">
    <name type="scientific">Octopus bimaculoides</name>
    <name type="common">California two-spotted octopus</name>
    <dbReference type="NCBI Taxonomy" id="37653"/>
    <lineage>
        <taxon>Eukaryota</taxon>
        <taxon>Metazoa</taxon>
        <taxon>Spiralia</taxon>
        <taxon>Lophotrochozoa</taxon>
        <taxon>Mollusca</taxon>
        <taxon>Cephalopoda</taxon>
        <taxon>Coleoidea</taxon>
        <taxon>Octopodiformes</taxon>
        <taxon>Octopoda</taxon>
        <taxon>Incirrata</taxon>
        <taxon>Octopodidae</taxon>
        <taxon>Octopus</taxon>
    </lineage>
</organism>
<gene>
    <name evidence="1" type="ORF">OCBIM_22028733mg</name>
</gene>
<name>A0A0L8I8D5_OCTBM</name>
<accession>A0A0L8I8D5</accession>
<protein>
    <submittedName>
        <fullName evidence="1">Uncharacterized protein</fullName>
    </submittedName>
</protein>
<reference evidence="1" key="1">
    <citation type="submission" date="2015-07" db="EMBL/GenBank/DDBJ databases">
        <title>MeaNS - Measles Nucleotide Surveillance Program.</title>
        <authorList>
            <person name="Tran T."/>
            <person name="Druce J."/>
        </authorList>
    </citation>
    <scope>NUCLEOTIDE SEQUENCE</scope>
    <source>
        <strain evidence="1">UCB-OBI-ISO-001</strain>
        <tissue evidence="1">Gonad</tissue>
    </source>
</reference>
<dbReference type="EMBL" id="KQ416270">
    <property type="protein sequence ID" value="KOF97712.1"/>
    <property type="molecule type" value="Genomic_DNA"/>
</dbReference>
<sequence length="51" mass="5627">MLSSANISSTTLRSSDTSVDIAPNCKHFCSNAKENSRISQIKQWSNTLIKL</sequence>
<proteinExistence type="predicted"/>
<evidence type="ECO:0000313" key="1">
    <source>
        <dbReference type="EMBL" id="KOF97712.1"/>
    </source>
</evidence>
<dbReference type="AlphaFoldDB" id="A0A0L8I8D5"/>